<name>A0A7Z0X1Q9_9BACI</name>
<comment type="caution">
    <text evidence="1">The sequence shown here is derived from an EMBL/GenBank/DDBJ whole genome shotgun (WGS) entry which is preliminary data.</text>
</comment>
<reference evidence="1 2" key="1">
    <citation type="journal article" date="2016" name="Front. Microbiol.">
        <title>High-Level Heat Resistance of Spores of Bacillus amyloliquefaciens and Bacillus licheniformis Results from the Presence of a spoVA Operon in a Tn1546 Transposon.</title>
        <authorList>
            <person name="Berendsen E.M."/>
            <person name="Koning R.A."/>
            <person name="Boekhorst J."/>
            <person name="de Jong A."/>
            <person name="Kuipers O.P."/>
            <person name="Wells-Bennik M.H."/>
        </authorList>
    </citation>
    <scope>NUCLEOTIDE SEQUENCE [LARGE SCALE GENOMIC DNA]</scope>
    <source>
        <strain evidence="1 2">B4121</strain>
    </source>
</reference>
<dbReference type="EMBL" id="LKPO01000004">
    <property type="protein sequence ID" value="OLF96656.1"/>
    <property type="molecule type" value="Genomic_DNA"/>
</dbReference>
<dbReference type="AlphaFoldDB" id="A0A7Z0X1Q9"/>
<dbReference type="Proteomes" id="UP000185604">
    <property type="component" value="Unassembled WGS sequence"/>
</dbReference>
<evidence type="ECO:0000313" key="2">
    <source>
        <dbReference type="Proteomes" id="UP000185604"/>
    </source>
</evidence>
<accession>A0A7Z0X1Q9</accession>
<sequence length="39" mass="4725">MAHVYFLWIKVKSERIVSFTRDFSKSLLKIYLKTFCLIV</sequence>
<proteinExistence type="predicted"/>
<gene>
    <name evidence="1" type="ORF">B4121_0867</name>
</gene>
<protein>
    <submittedName>
        <fullName evidence="1">Uncharacterized protein</fullName>
    </submittedName>
</protein>
<evidence type="ECO:0000313" key="1">
    <source>
        <dbReference type="EMBL" id="OLF96656.1"/>
    </source>
</evidence>
<organism evidence="1 2">
    <name type="scientific">Bacillus paralicheniformis</name>
    <dbReference type="NCBI Taxonomy" id="1648923"/>
    <lineage>
        <taxon>Bacteria</taxon>
        <taxon>Bacillati</taxon>
        <taxon>Bacillota</taxon>
        <taxon>Bacilli</taxon>
        <taxon>Bacillales</taxon>
        <taxon>Bacillaceae</taxon>
        <taxon>Bacillus</taxon>
    </lineage>
</organism>